<dbReference type="PANTHER" id="PTHR40124">
    <property type="match status" value="1"/>
</dbReference>
<organism evidence="4 5">
    <name type="scientific">Apiotrichum porosum</name>
    <dbReference type="NCBI Taxonomy" id="105984"/>
    <lineage>
        <taxon>Eukaryota</taxon>
        <taxon>Fungi</taxon>
        <taxon>Dikarya</taxon>
        <taxon>Basidiomycota</taxon>
        <taxon>Agaricomycotina</taxon>
        <taxon>Tremellomycetes</taxon>
        <taxon>Trichosporonales</taxon>
        <taxon>Trichosporonaceae</taxon>
        <taxon>Apiotrichum</taxon>
    </lineage>
</organism>
<reference evidence="4 5" key="1">
    <citation type="submission" date="2018-11" db="EMBL/GenBank/DDBJ databases">
        <title>Genome sequence of Apiotrichum porosum DSM 27194.</title>
        <authorList>
            <person name="Aliyu H."/>
            <person name="Gorte O."/>
            <person name="Ochsenreither K."/>
        </authorList>
    </citation>
    <scope>NUCLEOTIDE SEQUENCE [LARGE SCALE GENOMIC DNA]</scope>
    <source>
        <strain evidence="4 5">DSM 27194</strain>
    </source>
</reference>
<feature type="domain" description="Polysaccharide lyase 14" evidence="3">
    <location>
        <begin position="138"/>
        <end position="357"/>
    </location>
</feature>
<dbReference type="RefSeq" id="XP_028480650.1">
    <property type="nucleotide sequence ID" value="XM_028616793.1"/>
</dbReference>
<proteinExistence type="predicted"/>
<dbReference type="OrthoDB" id="2395160at2759"/>
<dbReference type="GeneID" id="39585530"/>
<evidence type="ECO:0000256" key="1">
    <source>
        <dbReference type="SAM" id="MobiDB-lite"/>
    </source>
</evidence>
<dbReference type="Pfam" id="PF21294">
    <property type="entry name" value="Polysacc_lyase_14"/>
    <property type="match status" value="1"/>
</dbReference>
<dbReference type="InterPro" id="IPR048958">
    <property type="entry name" value="Polysacc_lyase_14"/>
</dbReference>
<dbReference type="EMBL" id="RSCE01000001">
    <property type="protein sequence ID" value="RSH88442.1"/>
    <property type="molecule type" value="Genomic_DNA"/>
</dbReference>
<comment type="caution">
    <text evidence="4">The sequence shown here is derived from an EMBL/GenBank/DDBJ whole genome shotgun (WGS) entry which is preliminary data.</text>
</comment>
<dbReference type="PANTHER" id="PTHR40124:SF1">
    <property type="entry name" value="DISAGGREGATASE RELATED REPEAT PROTEIN"/>
    <property type="match status" value="1"/>
</dbReference>
<dbReference type="STRING" id="105984.A0A427YBH8"/>
<name>A0A427YBH8_9TREE</name>
<evidence type="ECO:0000313" key="5">
    <source>
        <dbReference type="Proteomes" id="UP000279236"/>
    </source>
</evidence>
<evidence type="ECO:0000313" key="4">
    <source>
        <dbReference type="EMBL" id="RSH88442.1"/>
    </source>
</evidence>
<feature type="chain" id="PRO_5019046318" description="Polysaccharide lyase 14 domain-containing protein" evidence="2">
    <location>
        <begin position="21"/>
        <end position="403"/>
    </location>
</feature>
<dbReference type="Gene3D" id="2.60.120.200">
    <property type="match status" value="1"/>
</dbReference>
<protein>
    <recommendedName>
        <fullName evidence="3">Polysaccharide lyase 14 domain-containing protein</fullName>
    </recommendedName>
</protein>
<gene>
    <name evidence="4" type="ORF">EHS24_000987</name>
</gene>
<accession>A0A427YBH8</accession>
<evidence type="ECO:0000259" key="3">
    <source>
        <dbReference type="Pfam" id="PF21294"/>
    </source>
</evidence>
<feature type="signal peptide" evidence="2">
    <location>
        <begin position="1"/>
        <end position="20"/>
    </location>
</feature>
<evidence type="ECO:0000256" key="2">
    <source>
        <dbReference type="SAM" id="SignalP"/>
    </source>
</evidence>
<feature type="region of interest" description="Disordered" evidence="1">
    <location>
        <begin position="77"/>
        <end position="121"/>
    </location>
</feature>
<dbReference type="Proteomes" id="UP000279236">
    <property type="component" value="Unassembled WGS sequence"/>
</dbReference>
<keyword evidence="5" id="KW-1185">Reference proteome</keyword>
<keyword evidence="2" id="KW-0732">Signal</keyword>
<dbReference type="AlphaFoldDB" id="A0A427YBH8"/>
<sequence>MRSQRMAALAVLMLPAVSAAAQLSDIITQFGLTDSHTFKFPTQDLSGSDAANYIISNWDLNGDHIAWGTKYISFAPDPATSSNSSARRRRDDEPTPAARYAATSGPALEGRSKKNSTSTSASATSSVAAAASSAVTDDSAVLRVEYPAGSYSNQTGGTQFYAQPINASSSSTSPLNVTSNGQYERMLLSYDVFFPSGFGFNLGGKLPGLRGGPDPTGCSGGHQADGTKCFSTRLMWRSGSLGEVYAYLPTGPKNFCSQQYITCNSDYGTSIGRGSISFATGKWQTVWLYVELNKVGTNNGIISLWYNGVQAWQLTNLEIRSAASIASVGGLYFSTFFGGDDETWASPTDQFTYFRNITIVGGLGQSDLAGSKSAAVSTVAPPRTGVIAIAAATLITLAASFVY</sequence>